<dbReference type="Gene3D" id="3.40.640.10">
    <property type="entry name" value="Type I PLP-dependent aspartate aminotransferase-like (Major domain)"/>
    <property type="match status" value="1"/>
</dbReference>
<dbReference type="GO" id="GO:0008483">
    <property type="term" value="F:transaminase activity"/>
    <property type="evidence" value="ECO:0007669"/>
    <property type="project" value="InterPro"/>
</dbReference>
<dbReference type="PANTHER" id="PTHR43713">
    <property type="entry name" value="GLUTAMATE-1-SEMIALDEHYDE 2,1-AMINOMUTASE"/>
    <property type="match status" value="1"/>
</dbReference>
<sequence length="260" mass="27770">MPRALRGTSIPFRFNDLAGLTAIMDDDEVGVIYMEVQRNDPPAPGFLEGVRALATKHGAVLVFDECTSGFRRPMGGMHLHYGVDPDIATFGKTLGNGYAINAIIGRTEVMQAAQTTFISSTFWTERIGPTAALAALAAMEQEDAPARVHQIGVNVQQRWQEAATAAGLDITVGGLPALANYTVTGLDPLLVKTYVTKRLLDQGFLGGMSFYASVAHTDAVLDQYFEALDIVMGELAHLDDAALVELLPDGAAQGGFARLT</sequence>
<keyword evidence="2" id="KW-0663">Pyridoxal phosphate</keyword>
<evidence type="ECO:0000256" key="2">
    <source>
        <dbReference type="ARBA" id="ARBA00022898"/>
    </source>
</evidence>
<organism evidence="3">
    <name type="scientific">freshwater metagenome</name>
    <dbReference type="NCBI Taxonomy" id="449393"/>
    <lineage>
        <taxon>unclassified sequences</taxon>
        <taxon>metagenomes</taxon>
        <taxon>ecological metagenomes</taxon>
    </lineage>
</organism>
<comment type="cofactor">
    <cofactor evidence="1">
        <name>pyridoxal 5'-phosphate</name>
        <dbReference type="ChEBI" id="CHEBI:597326"/>
    </cofactor>
</comment>
<reference evidence="3" key="1">
    <citation type="submission" date="2020-05" db="EMBL/GenBank/DDBJ databases">
        <authorList>
            <person name="Chiriac C."/>
            <person name="Salcher M."/>
            <person name="Ghai R."/>
            <person name="Kavagutti S V."/>
        </authorList>
    </citation>
    <scope>NUCLEOTIDE SEQUENCE</scope>
</reference>
<evidence type="ECO:0000313" key="3">
    <source>
        <dbReference type="EMBL" id="CAB4834553.1"/>
    </source>
</evidence>
<gene>
    <name evidence="3" type="ORF">UFOPK3204_01532</name>
</gene>
<dbReference type="SUPFAM" id="SSF53383">
    <property type="entry name" value="PLP-dependent transferases"/>
    <property type="match status" value="1"/>
</dbReference>
<dbReference type="Pfam" id="PF00202">
    <property type="entry name" value="Aminotran_3"/>
    <property type="match status" value="1"/>
</dbReference>
<dbReference type="PANTHER" id="PTHR43713:SF3">
    <property type="entry name" value="GLUTAMATE-1-SEMIALDEHYDE 2,1-AMINOMUTASE 1, CHLOROPLASTIC-RELATED"/>
    <property type="match status" value="1"/>
</dbReference>
<dbReference type="InterPro" id="IPR015424">
    <property type="entry name" value="PyrdxlP-dep_Trfase"/>
</dbReference>
<dbReference type="EMBL" id="CAFABK010000096">
    <property type="protein sequence ID" value="CAB4834553.1"/>
    <property type="molecule type" value="Genomic_DNA"/>
</dbReference>
<protein>
    <submittedName>
        <fullName evidence="3">Unannotated protein</fullName>
    </submittedName>
</protein>
<dbReference type="InterPro" id="IPR015422">
    <property type="entry name" value="PyrdxlP-dep_Trfase_small"/>
</dbReference>
<dbReference type="Gene3D" id="3.90.1150.10">
    <property type="entry name" value="Aspartate Aminotransferase, domain 1"/>
    <property type="match status" value="1"/>
</dbReference>
<evidence type="ECO:0000256" key="1">
    <source>
        <dbReference type="ARBA" id="ARBA00001933"/>
    </source>
</evidence>
<name>A0A6J7AP12_9ZZZZ</name>
<dbReference type="AlphaFoldDB" id="A0A6J7AP12"/>
<dbReference type="GO" id="GO:0030170">
    <property type="term" value="F:pyridoxal phosphate binding"/>
    <property type="evidence" value="ECO:0007669"/>
    <property type="project" value="InterPro"/>
</dbReference>
<dbReference type="InterPro" id="IPR005814">
    <property type="entry name" value="Aminotrans_3"/>
</dbReference>
<accession>A0A6J7AP12</accession>
<proteinExistence type="predicted"/>
<dbReference type="InterPro" id="IPR015421">
    <property type="entry name" value="PyrdxlP-dep_Trfase_major"/>
</dbReference>